<reference evidence="3" key="1">
    <citation type="submission" date="2023-06" db="EMBL/GenBank/DDBJ databases">
        <title>Genomic analysis of the entomopathogenic nematode Steinernema hermaphroditum.</title>
        <authorList>
            <person name="Schwarz E.M."/>
            <person name="Heppert J.K."/>
            <person name="Baniya A."/>
            <person name="Schwartz H.T."/>
            <person name="Tan C.-H."/>
            <person name="Antoshechkin I."/>
            <person name="Sternberg P.W."/>
            <person name="Goodrich-Blair H."/>
            <person name="Dillman A.R."/>
        </authorList>
    </citation>
    <scope>NUCLEOTIDE SEQUENCE</scope>
    <source>
        <strain evidence="3">PS9179</strain>
        <tissue evidence="3">Whole animal</tissue>
    </source>
</reference>
<gene>
    <name evidence="3" type="ORF">QR680_004109</name>
</gene>
<dbReference type="SMART" id="SM00595">
    <property type="entry name" value="MADF"/>
    <property type="match status" value="1"/>
</dbReference>
<name>A0AA39HP37_9BILA</name>
<organism evidence="3 4">
    <name type="scientific">Steinernema hermaphroditum</name>
    <dbReference type="NCBI Taxonomy" id="289476"/>
    <lineage>
        <taxon>Eukaryota</taxon>
        <taxon>Metazoa</taxon>
        <taxon>Ecdysozoa</taxon>
        <taxon>Nematoda</taxon>
        <taxon>Chromadorea</taxon>
        <taxon>Rhabditida</taxon>
        <taxon>Tylenchina</taxon>
        <taxon>Panagrolaimomorpha</taxon>
        <taxon>Strongyloidoidea</taxon>
        <taxon>Steinernematidae</taxon>
        <taxon>Steinernema</taxon>
    </lineage>
</organism>
<dbReference type="Pfam" id="PF10545">
    <property type="entry name" value="MADF_DNA_bdg"/>
    <property type="match status" value="1"/>
</dbReference>
<feature type="region of interest" description="Disordered" evidence="1">
    <location>
        <begin position="144"/>
        <end position="188"/>
    </location>
</feature>
<comment type="caution">
    <text evidence="3">The sequence shown here is derived from an EMBL/GenBank/DDBJ whole genome shotgun (WGS) entry which is preliminary data.</text>
</comment>
<protein>
    <recommendedName>
        <fullName evidence="2">MADF domain-containing protein</fullName>
    </recommendedName>
</protein>
<feature type="domain" description="MADF" evidence="2">
    <location>
        <begin position="25"/>
        <end position="123"/>
    </location>
</feature>
<dbReference type="AlphaFoldDB" id="A0AA39HP37"/>
<evidence type="ECO:0000259" key="2">
    <source>
        <dbReference type="PROSITE" id="PS51029"/>
    </source>
</evidence>
<evidence type="ECO:0000313" key="3">
    <source>
        <dbReference type="EMBL" id="KAK0408701.1"/>
    </source>
</evidence>
<sequence length="247" mass="28481">MDCDASVENIARPLSSEENKDVHRTLLSLIEERPIIWKIQDDTKPYRELRREAYAEVARELNAQFDLSYDVDIVKDKFKKMKYSLKRHNTLKGKAVASGNIDKRLRTPYRYAAEMEFLENSGETTNGTLMDLFNEEAMLDFAEDSKPIPSTTSGSPQVEDDFDEPRAKRRRQQHEASNDLNAAAERRSFDEGRMGSIAQLDRNETRCFADYISSCVESVQARDPLLAIQMKHDLIDMCLNFQRRSLS</sequence>
<dbReference type="Proteomes" id="UP001175271">
    <property type="component" value="Unassembled WGS sequence"/>
</dbReference>
<evidence type="ECO:0000256" key="1">
    <source>
        <dbReference type="SAM" id="MobiDB-lite"/>
    </source>
</evidence>
<proteinExistence type="predicted"/>
<accession>A0AA39HP37</accession>
<keyword evidence="4" id="KW-1185">Reference proteome</keyword>
<dbReference type="PROSITE" id="PS51029">
    <property type="entry name" value="MADF"/>
    <property type="match status" value="1"/>
</dbReference>
<dbReference type="EMBL" id="JAUCMV010000003">
    <property type="protein sequence ID" value="KAK0408701.1"/>
    <property type="molecule type" value="Genomic_DNA"/>
</dbReference>
<evidence type="ECO:0000313" key="4">
    <source>
        <dbReference type="Proteomes" id="UP001175271"/>
    </source>
</evidence>
<dbReference type="InterPro" id="IPR006578">
    <property type="entry name" value="MADF-dom"/>
</dbReference>